<comment type="caution">
    <text evidence="2">The sequence shown here is derived from an EMBL/GenBank/DDBJ whole genome shotgun (WGS) entry which is preliminary data.</text>
</comment>
<dbReference type="Proteomes" id="UP000789508">
    <property type="component" value="Unassembled WGS sequence"/>
</dbReference>
<sequence>GVDLTGIDALGTNRLNRLIALRKIFLDRAAILGNIANATEANVNTVYGELNAFQQHAANSANATAEGHSVDADEAARKAREAAELATAKTDAKTAIENSQKETGKPKITDPELNKHLKEIDKAYIEAAGNKNELNNRQKTIADAIATLRKAKEPTPFEAAKAQNEFDDKNTQTEIDSKKTELITKIDAAKAQEKPTPEQKAEEVKKLKTPEQIKEFITESVPEQEKEEFVKHLSELTEVEKPTGSGKEEQFKNFMAQQKAEVVVKAVCSYKLKKDDNLRNEIATEMETKKDAEGQLLDEKVYPKKDGKYTPEAMVKYLFEKKTGQAHAFSAKSSGNQNSPTSPKSH</sequence>
<name>A0A9N9GN83_9GLOM</name>
<feature type="region of interest" description="Disordered" evidence="1">
    <location>
        <begin position="327"/>
        <end position="346"/>
    </location>
</feature>
<dbReference type="OrthoDB" id="2447631at2759"/>
<evidence type="ECO:0000313" key="2">
    <source>
        <dbReference type="EMBL" id="CAG8614016.1"/>
    </source>
</evidence>
<feature type="region of interest" description="Disordered" evidence="1">
    <location>
        <begin position="85"/>
        <end position="110"/>
    </location>
</feature>
<feature type="compositionally biased region" description="Polar residues" evidence="1">
    <location>
        <begin position="331"/>
        <end position="346"/>
    </location>
</feature>
<accession>A0A9N9GN83</accession>
<proteinExistence type="predicted"/>
<feature type="compositionally biased region" description="Basic and acidic residues" evidence="1">
    <location>
        <begin position="90"/>
        <end position="110"/>
    </location>
</feature>
<keyword evidence="3" id="KW-1185">Reference proteome</keyword>
<evidence type="ECO:0000256" key="1">
    <source>
        <dbReference type="SAM" id="MobiDB-lite"/>
    </source>
</evidence>
<feature type="non-terminal residue" evidence="2">
    <location>
        <position position="346"/>
    </location>
</feature>
<organism evidence="2 3">
    <name type="scientific">Ambispora leptoticha</name>
    <dbReference type="NCBI Taxonomy" id="144679"/>
    <lineage>
        <taxon>Eukaryota</taxon>
        <taxon>Fungi</taxon>
        <taxon>Fungi incertae sedis</taxon>
        <taxon>Mucoromycota</taxon>
        <taxon>Glomeromycotina</taxon>
        <taxon>Glomeromycetes</taxon>
        <taxon>Archaeosporales</taxon>
        <taxon>Ambisporaceae</taxon>
        <taxon>Ambispora</taxon>
    </lineage>
</organism>
<dbReference type="AlphaFoldDB" id="A0A9N9GN83"/>
<gene>
    <name evidence="2" type="ORF">ALEPTO_LOCUS8685</name>
</gene>
<evidence type="ECO:0000313" key="3">
    <source>
        <dbReference type="Proteomes" id="UP000789508"/>
    </source>
</evidence>
<reference evidence="2" key="1">
    <citation type="submission" date="2021-06" db="EMBL/GenBank/DDBJ databases">
        <authorList>
            <person name="Kallberg Y."/>
            <person name="Tangrot J."/>
            <person name="Rosling A."/>
        </authorList>
    </citation>
    <scope>NUCLEOTIDE SEQUENCE</scope>
    <source>
        <strain evidence="2">FL130A</strain>
    </source>
</reference>
<protein>
    <submittedName>
        <fullName evidence="2">11618_t:CDS:1</fullName>
    </submittedName>
</protein>
<dbReference type="EMBL" id="CAJVPS010005325">
    <property type="protein sequence ID" value="CAG8614016.1"/>
    <property type="molecule type" value="Genomic_DNA"/>
</dbReference>